<dbReference type="RefSeq" id="WP_065412105.1">
    <property type="nucleotide sequence ID" value="NZ_MAYT01000031.1"/>
</dbReference>
<keyword evidence="1" id="KW-0732">Signal</keyword>
<protein>
    <recommendedName>
        <fullName evidence="4">Lipoprotein</fullName>
    </recommendedName>
</protein>
<name>A0A1B9ABR5_9BACI</name>
<proteinExistence type="predicted"/>
<gene>
    <name evidence="2" type="ORF">A8F95_16075</name>
</gene>
<dbReference type="PROSITE" id="PS51257">
    <property type="entry name" value="PROKAR_LIPOPROTEIN"/>
    <property type="match status" value="1"/>
</dbReference>
<feature type="signal peptide" evidence="1">
    <location>
        <begin position="1"/>
        <end position="24"/>
    </location>
</feature>
<comment type="caution">
    <text evidence="2">The sequence shown here is derived from an EMBL/GenBank/DDBJ whole genome shotgun (WGS) entry which is preliminary data.</text>
</comment>
<feature type="chain" id="PRO_5039684565" description="Lipoprotein" evidence="1">
    <location>
        <begin position="25"/>
        <end position="294"/>
    </location>
</feature>
<sequence>MKKWTKWMAAGVLTLGLAACGETAKPTPETPKEEKSEMALGEVFNQAIKASKETKSMSAKVNMKQKINYPAEQKSMDTAMDMDMNITTEPLAIYQKGTMTASGEGSEQMPSMNIESYMTPEGFYMNEPQSGKWIKMPTELYDQIMNMSQQQVEPEEQLKQLQQFKDDFTFEQTADEYVLKLDASGEKFNKLIETQMAQMTQGATGAEAEAMMKEMMKAMKIEKVNYTIYLDKESFQTTKMDVDMDMAMDIEGNEMKTSQIMNVVYSNFNKVEPIKVPEDILNSAQEMPVPAMQQ</sequence>
<evidence type="ECO:0000313" key="2">
    <source>
        <dbReference type="EMBL" id="OCA81278.1"/>
    </source>
</evidence>
<dbReference type="Proteomes" id="UP000092578">
    <property type="component" value="Unassembled WGS sequence"/>
</dbReference>
<evidence type="ECO:0000256" key="1">
    <source>
        <dbReference type="SAM" id="SignalP"/>
    </source>
</evidence>
<dbReference type="Gene3D" id="2.50.20.20">
    <property type="match status" value="1"/>
</dbReference>
<evidence type="ECO:0000313" key="3">
    <source>
        <dbReference type="Proteomes" id="UP000092578"/>
    </source>
</evidence>
<dbReference type="InterPro" id="IPR046720">
    <property type="entry name" value="DUF6612"/>
</dbReference>
<keyword evidence="3" id="KW-1185">Reference proteome</keyword>
<dbReference type="EMBL" id="MAYT01000031">
    <property type="protein sequence ID" value="OCA81278.1"/>
    <property type="molecule type" value="Genomic_DNA"/>
</dbReference>
<dbReference type="AlphaFoldDB" id="A0A1B9ABR5"/>
<reference evidence="3" key="1">
    <citation type="submission" date="2016-05" db="EMBL/GenBank/DDBJ databases">
        <authorList>
            <person name="Liu B."/>
            <person name="Wang J."/>
            <person name="Zhu Y."/>
            <person name="Liu G."/>
            <person name="Chen Q."/>
            <person name="Chen Z."/>
            <person name="Lan J."/>
            <person name="Che J."/>
            <person name="Ge C."/>
            <person name="Shi H."/>
            <person name="Pan Z."/>
            <person name="Liu X."/>
        </authorList>
    </citation>
    <scope>NUCLEOTIDE SEQUENCE [LARGE SCALE GENOMIC DNA]</scope>
    <source>
        <strain evidence="3">FJAT-27215</strain>
    </source>
</reference>
<accession>A0A1B9ABR5</accession>
<dbReference type="Pfam" id="PF20316">
    <property type="entry name" value="DUF6612"/>
    <property type="match status" value="1"/>
</dbReference>
<evidence type="ECO:0008006" key="4">
    <source>
        <dbReference type="Google" id="ProtNLM"/>
    </source>
</evidence>
<organism evidence="2 3">
    <name type="scientific">Pseudobacillus wudalianchiensis</name>
    <dbReference type="NCBI Taxonomy" id="1743143"/>
    <lineage>
        <taxon>Bacteria</taxon>
        <taxon>Bacillati</taxon>
        <taxon>Bacillota</taxon>
        <taxon>Bacilli</taxon>
        <taxon>Bacillales</taxon>
        <taxon>Bacillaceae</taxon>
        <taxon>Pseudobacillus</taxon>
    </lineage>
</organism>